<proteinExistence type="predicted"/>
<dbReference type="AlphaFoldDB" id="A0A8J4TEI4"/>
<organism evidence="1 2">
    <name type="scientific">Clarias magur</name>
    <name type="common">Asian catfish</name>
    <name type="synonym">Macropteronotus magur</name>
    <dbReference type="NCBI Taxonomy" id="1594786"/>
    <lineage>
        <taxon>Eukaryota</taxon>
        <taxon>Metazoa</taxon>
        <taxon>Chordata</taxon>
        <taxon>Craniata</taxon>
        <taxon>Vertebrata</taxon>
        <taxon>Euteleostomi</taxon>
        <taxon>Actinopterygii</taxon>
        <taxon>Neopterygii</taxon>
        <taxon>Teleostei</taxon>
        <taxon>Ostariophysi</taxon>
        <taxon>Siluriformes</taxon>
        <taxon>Clariidae</taxon>
        <taxon>Clarias</taxon>
    </lineage>
</organism>
<evidence type="ECO:0000313" key="2">
    <source>
        <dbReference type="Proteomes" id="UP000727407"/>
    </source>
</evidence>
<accession>A0A8J4TEI4</accession>
<keyword evidence="2" id="KW-1185">Reference proteome</keyword>
<gene>
    <name evidence="1" type="ORF">DAT39_020538</name>
</gene>
<evidence type="ECO:0000313" key="1">
    <source>
        <dbReference type="EMBL" id="KAF5889759.1"/>
    </source>
</evidence>
<sequence>MKTHSGGVSGANPGASLSMWNSKLLARLLRACVLQMLMCCFLHARRLSTTQPPINHKTASITSLVRSFSASSLPSADFLDSE</sequence>
<reference evidence="1" key="1">
    <citation type="submission" date="2020-07" db="EMBL/GenBank/DDBJ databases">
        <title>Clarias magur genome sequencing, assembly and annotation.</title>
        <authorList>
            <person name="Kushwaha B."/>
            <person name="Kumar R."/>
            <person name="Das P."/>
            <person name="Joshi C.G."/>
            <person name="Kumar D."/>
            <person name="Nagpure N.S."/>
            <person name="Pandey M."/>
            <person name="Agarwal S."/>
            <person name="Srivastava S."/>
            <person name="Singh M."/>
            <person name="Sahoo L."/>
            <person name="Jayasankar P."/>
            <person name="Meher P.K."/>
            <person name="Koringa P.G."/>
            <person name="Iquebal M.A."/>
            <person name="Das S.P."/>
            <person name="Bit A."/>
            <person name="Patnaik S."/>
            <person name="Patel N."/>
            <person name="Shah T.M."/>
            <person name="Hinsu A."/>
            <person name="Jena J.K."/>
        </authorList>
    </citation>
    <scope>NUCLEOTIDE SEQUENCE</scope>
    <source>
        <strain evidence="1">CIFAMagur01</strain>
        <tissue evidence="1">Testis</tissue>
    </source>
</reference>
<dbReference type="Proteomes" id="UP000727407">
    <property type="component" value="Unassembled WGS sequence"/>
</dbReference>
<protein>
    <submittedName>
        <fullName evidence="1">Uncharacterized protein</fullName>
    </submittedName>
</protein>
<comment type="caution">
    <text evidence="1">The sequence shown here is derived from an EMBL/GenBank/DDBJ whole genome shotgun (WGS) entry which is preliminary data.</text>
</comment>
<dbReference type="EMBL" id="QNUK01000770">
    <property type="protein sequence ID" value="KAF5889759.1"/>
    <property type="molecule type" value="Genomic_DNA"/>
</dbReference>
<name>A0A8J4TEI4_CLAMG</name>